<proteinExistence type="inferred from homology"/>
<comment type="similarity">
    <text evidence="1">Belongs to the UPF0161 family.</text>
</comment>
<dbReference type="InterPro" id="IPR002696">
    <property type="entry name" value="Membr_insert_effic_factor_YidD"/>
</dbReference>
<keyword evidence="1" id="KW-1003">Cell membrane</keyword>
<gene>
    <name evidence="2" type="primary">yidD</name>
    <name evidence="2" type="ORF">L0M99_06720</name>
</gene>
<dbReference type="Proteomes" id="UP001200537">
    <property type="component" value="Unassembled WGS sequence"/>
</dbReference>
<dbReference type="Pfam" id="PF01809">
    <property type="entry name" value="YidD"/>
    <property type="match status" value="1"/>
</dbReference>
<evidence type="ECO:0000313" key="2">
    <source>
        <dbReference type="EMBL" id="MCG4618184.1"/>
    </source>
</evidence>
<dbReference type="AlphaFoldDB" id="A0AAJ1BC73"/>
<evidence type="ECO:0000256" key="1">
    <source>
        <dbReference type="HAMAP-Rule" id="MF_00386"/>
    </source>
</evidence>
<accession>A0AAJ1BC73</accession>
<reference evidence="2" key="1">
    <citation type="submission" date="2022-01" db="EMBL/GenBank/DDBJ databases">
        <title>Collection of gut derived symbiotic bacterial strains cultured from healthy donors.</title>
        <authorList>
            <person name="Lin H."/>
            <person name="Kohout C."/>
            <person name="Waligurski E."/>
            <person name="Pamer E.G."/>
        </authorList>
    </citation>
    <scope>NUCLEOTIDE SEQUENCE</scope>
    <source>
        <strain evidence="2">DFI.7.46</strain>
    </source>
</reference>
<dbReference type="PANTHER" id="PTHR33383">
    <property type="entry name" value="MEMBRANE PROTEIN INSERTION EFFICIENCY FACTOR-RELATED"/>
    <property type="match status" value="1"/>
</dbReference>
<name>A0AAJ1BC73_9ACTO</name>
<comment type="subcellular location">
    <subcellularLocation>
        <location evidence="1">Cell membrane</location>
        <topology evidence="1">Peripheral membrane protein</topology>
        <orientation evidence="1">Cytoplasmic side</orientation>
    </subcellularLocation>
</comment>
<dbReference type="RefSeq" id="WP_024059623.1">
    <property type="nucleotide sequence ID" value="NZ_CBCTPO010000007.1"/>
</dbReference>
<dbReference type="GO" id="GO:0005886">
    <property type="term" value="C:plasma membrane"/>
    <property type="evidence" value="ECO:0007669"/>
    <property type="project" value="UniProtKB-SubCell"/>
</dbReference>
<organism evidence="2 3">
    <name type="scientific">Varibaculum cambriense</name>
    <dbReference type="NCBI Taxonomy" id="184870"/>
    <lineage>
        <taxon>Bacteria</taxon>
        <taxon>Bacillati</taxon>
        <taxon>Actinomycetota</taxon>
        <taxon>Actinomycetes</taxon>
        <taxon>Actinomycetales</taxon>
        <taxon>Actinomycetaceae</taxon>
        <taxon>Varibaculum</taxon>
    </lineage>
</organism>
<dbReference type="HAMAP" id="MF_00386">
    <property type="entry name" value="UPF0161_YidD"/>
    <property type="match status" value="1"/>
</dbReference>
<comment type="function">
    <text evidence="1">Could be involved in insertion of integral membrane proteins into the membrane.</text>
</comment>
<comment type="caution">
    <text evidence="2">The sequence shown here is derived from an EMBL/GenBank/DDBJ whole genome shotgun (WGS) entry which is preliminary data.</text>
</comment>
<dbReference type="EMBL" id="JAKNHJ010000012">
    <property type="protein sequence ID" value="MCG4618184.1"/>
    <property type="molecule type" value="Genomic_DNA"/>
</dbReference>
<evidence type="ECO:0000313" key="3">
    <source>
        <dbReference type="Proteomes" id="UP001200537"/>
    </source>
</evidence>
<sequence length="108" mass="12183">MSRNLGQAGLVYLVRLYRRYISPLFPARCKYYPTCSTYALQALKTHGAIKGTLLSAFRLVRCNPFSNGGVDYPPEKGNWKSGPYHQMTLSELQAHWAKIDNATMPTRG</sequence>
<keyword evidence="1" id="KW-0472">Membrane</keyword>
<dbReference type="SMART" id="SM01234">
    <property type="entry name" value="Haemolytic"/>
    <property type="match status" value="1"/>
</dbReference>
<dbReference type="NCBIfam" id="TIGR00278">
    <property type="entry name" value="membrane protein insertion efficiency factor YidD"/>
    <property type="match status" value="1"/>
</dbReference>
<protein>
    <recommendedName>
        <fullName evidence="1">Putative membrane protein insertion efficiency factor</fullName>
    </recommendedName>
</protein>
<dbReference type="PANTHER" id="PTHR33383:SF1">
    <property type="entry name" value="MEMBRANE PROTEIN INSERTION EFFICIENCY FACTOR-RELATED"/>
    <property type="match status" value="1"/>
</dbReference>